<dbReference type="RefSeq" id="WP_076957034.1">
    <property type="nucleotide sequence ID" value="NZ_MLCO01000072.1"/>
</dbReference>
<gene>
    <name evidence="2" type="ORF">BKE38_09055</name>
</gene>
<reference evidence="2 3" key="1">
    <citation type="submission" date="2016-10" db="EMBL/GenBank/DDBJ databases">
        <title>Draft Genome sequence of Roseomonas sp. strain M3.</title>
        <authorList>
            <person name="Subhash Y."/>
            <person name="Lee S."/>
        </authorList>
    </citation>
    <scope>NUCLEOTIDE SEQUENCE [LARGE SCALE GENOMIC DNA]</scope>
    <source>
        <strain evidence="2 3">M3</strain>
    </source>
</reference>
<accession>A0A1V2H6A6</accession>
<keyword evidence="1" id="KW-0732">Signal</keyword>
<name>A0A1V2H6A6_9PROT</name>
<evidence type="ECO:0000256" key="1">
    <source>
        <dbReference type="SAM" id="SignalP"/>
    </source>
</evidence>
<comment type="caution">
    <text evidence="2">The sequence shown here is derived from an EMBL/GenBank/DDBJ whole genome shotgun (WGS) entry which is preliminary data.</text>
</comment>
<organism evidence="2 3">
    <name type="scientific">Teichococcus deserti</name>
    <dbReference type="NCBI Taxonomy" id="1817963"/>
    <lineage>
        <taxon>Bacteria</taxon>
        <taxon>Pseudomonadati</taxon>
        <taxon>Pseudomonadota</taxon>
        <taxon>Alphaproteobacteria</taxon>
        <taxon>Acetobacterales</taxon>
        <taxon>Roseomonadaceae</taxon>
        <taxon>Roseomonas</taxon>
    </lineage>
</organism>
<dbReference type="EMBL" id="MLCO01000072">
    <property type="protein sequence ID" value="ONG55529.1"/>
    <property type="molecule type" value="Genomic_DNA"/>
</dbReference>
<dbReference type="AlphaFoldDB" id="A0A1V2H6A6"/>
<feature type="signal peptide" evidence="1">
    <location>
        <begin position="1"/>
        <end position="24"/>
    </location>
</feature>
<dbReference type="OrthoDB" id="8445854at2"/>
<protein>
    <submittedName>
        <fullName evidence="2">Uncharacterized protein</fullName>
    </submittedName>
</protein>
<evidence type="ECO:0000313" key="3">
    <source>
        <dbReference type="Proteomes" id="UP000188879"/>
    </source>
</evidence>
<feature type="chain" id="PRO_5012911641" evidence="1">
    <location>
        <begin position="25"/>
        <end position="187"/>
    </location>
</feature>
<proteinExistence type="predicted"/>
<sequence length="187" mass="19971">MLQTAHRLAAGLLAATLLSAAAMAAPLSDMASGLSVNPPAGYIASVLPPTAPQTARFQLKRAEDRDTGCQVAFTPAPQNAQLSQPQINQMLATPAWQEIARKTLSSTIYEVISSERFDQGDLTGFVMVADFKVDPRLPPRSRDIRSFFVIIETPKGRTSTVCVGEKASFGARQAEFAAVARGATPPR</sequence>
<evidence type="ECO:0000313" key="2">
    <source>
        <dbReference type="EMBL" id="ONG55529.1"/>
    </source>
</evidence>
<dbReference type="Proteomes" id="UP000188879">
    <property type="component" value="Unassembled WGS sequence"/>
</dbReference>
<keyword evidence="3" id="KW-1185">Reference proteome</keyword>